<dbReference type="PANTHER" id="PTHR42690">
    <property type="entry name" value="THREONINE SYNTHASE FAMILY MEMBER"/>
    <property type="match status" value="1"/>
</dbReference>
<evidence type="ECO:0000256" key="5">
    <source>
        <dbReference type="ARBA" id="ARBA00023239"/>
    </source>
</evidence>
<evidence type="ECO:0000256" key="4">
    <source>
        <dbReference type="ARBA" id="ARBA00022898"/>
    </source>
</evidence>
<comment type="similarity">
    <text evidence="2">Belongs to the threonine synthase family.</text>
</comment>
<dbReference type="InterPro" id="IPR037158">
    <property type="entry name" value="Thr_synth_N_sf"/>
</dbReference>
<dbReference type="InterPro" id="IPR036052">
    <property type="entry name" value="TrpB-like_PALP_sf"/>
</dbReference>
<feature type="modified residue" description="N6-(pyridoxal phosphate)lysine" evidence="7">
    <location>
        <position position="199"/>
    </location>
</feature>
<dbReference type="Pfam" id="PF14821">
    <property type="entry name" value="Thr_synth_N"/>
    <property type="match status" value="1"/>
</dbReference>
<name>A0A4D9D9U1_9STRA</name>
<keyword evidence="9" id="KW-0472">Membrane</keyword>
<evidence type="ECO:0000256" key="7">
    <source>
        <dbReference type="PIRSR" id="PIRSR604450-51"/>
    </source>
</evidence>
<dbReference type="GO" id="GO:0030170">
    <property type="term" value="F:pyridoxal phosphate binding"/>
    <property type="evidence" value="ECO:0007669"/>
    <property type="project" value="InterPro"/>
</dbReference>
<feature type="region of interest" description="Disordered" evidence="8">
    <location>
        <begin position="341"/>
        <end position="430"/>
    </location>
</feature>
<organism evidence="11 12">
    <name type="scientific">Nannochloropsis salina CCMP1776</name>
    <dbReference type="NCBI Taxonomy" id="1027361"/>
    <lineage>
        <taxon>Eukaryota</taxon>
        <taxon>Sar</taxon>
        <taxon>Stramenopiles</taxon>
        <taxon>Ochrophyta</taxon>
        <taxon>Eustigmatophyceae</taxon>
        <taxon>Eustigmatales</taxon>
        <taxon>Monodopsidaceae</taxon>
        <taxon>Microchloropsis</taxon>
        <taxon>Microchloropsis salina</taxon>
    </lineage>
</organism>
<feature type="domain" description="Threonine synthase N-terminal" evidence="10">
    <location>
        <begin position="90"/>
        <end position="166"/>
    </location>
</feature>
<dbReference type="CDD" id="cd01560">
    <property type="entry name" value="Thr-synth_2"/>
    <property type="match status" value="1"/>
</dbReference>
<evidence type="ECO:0000313" key="12">
    <source>
        <dbReference type="Proteomes" id="UP000355283"/>
    </source>
</evidence>
<dbReference type="EMBL" id="SDOX01000002">
    <property type="protein sequence ID" value="TFJ88076.1"/>
    <property type="molecule type" value="Genomic_DNA"/>
</dbReference>
<dbReference type="GO" id="GO:0004795">
    <property type="term" value="F:threonine synthase activity"/>
    <property type="evidence" value="ECO:0007669"/>
    <property type="project" value="TreeGrafter"/>
</dbReference>
<dbReference type="AlphaFoldDB" id="A0A4D9D9U1"/>
<keyword evidence="4 7" id="KW-0663">Pyridoxal phosphate</keyword>
<feature type="transmembrane region" description="Helical" evidence="9">
    <location>
        <begin position="681"/>
        <end position="700"/>
    </location>
</feature>
<protein>
    <recommendedName>
        <fullName evidence="10">Threonine synthase N-terminal domain-containing protein</fullName>
    </recommendedName>
</protein>
<dbReference type="SUPFAM" id="SSF53686">
    <property type="entry name" value="Tryptophan synthase beta subunit-like PLP-dependent enzymes"/>
    <property type="match status" value="2"/>
</dbReference>
<dbReference type="GO" id="GO:0009088">
    <property type="term" value="P:threonine biosynthetic process"/>
    <property type="evidence" value="ECO:0007669"/>
    <property type="project" value="TreeGrafter"/>
</dbReference>
<evidence type="ECO:0000256" key="3">
    <source>
        <dbReference type="ARBA" id="ARBA00022605"/>
    </source>
</evidence>
<evidence type="ECO:0000256" key="8">
    <source>
        <dbReference type="SAM" id="MobiDB-lite"/>
    </source>
</evidence>
<dbReference type="InterPro" id="IPR000634">
    <property type="entry name" value="Ser/Thr_deHydtase_PyrdxlP-BS"/>
</dbReference>
<evidence type="ECO:0000256" key="1">
    <source>
        <dbReference type="ARBA" id="ARBA00001933"/>
    </source>
</evidence>
<keyword evidence="3" id="KW-0028">Amino-acid biosynthesis</keyword>
<dbReference type="PROSITE" id="PS00165">
    <property type="entry name" value="DEHYDRATASE_SER_THR"/>
    <property type="match status" value="1"/>
</dbReference>
<comment type="caution">
    <text evidence="11">The sequence shown here is derived from an EMBL/GenBank/DDBJ whole genome shotgun (WGS) entry which is preliminary data.</text>
</comment>
<dbReference type="InterPro" id="IPR051166">
    <property type="entry name" value="Threonine_Synthase"/>
</dbReference>
<dbReference type="NCBIfam" id="TIGR00260">
    <property type="entry name" value="thrC"/>
    <property type="match status" value="1"/>
</dbReference>
<evidence type="ECO:0000256" key="9">
    <source>
        <dbReference type="SAM" id="Phobius"/>
    </source>
</evidence>
<evidence type="ECO:0000256" key="2">
    <source>
        <dbReference type="ARBA" id="ARBA00005517"/>
    </source>
</evidence>
<keyword evidence="5" id="KW-0456">Lyase</keyword>
<sequence>MTDNSGTGADGRSGGGIGSGGNGEEQQAASLSHPRQGYQMSSPSVSSTPQSQPHSYGHGAGQSSQSSHHYQSHQHPSGPQYPPTHRGVLYCSTRGGCRDVTFEEVVMGGLAPDKGLYVPQELPYIPPEQLEKLRDASFVELANYIMRLVVGPEDIPPENLRVLIECSTKNFRVHEVAPVRKVGPTWVLELFHGPTFAFKDVALQFLGNVFEFFMAKKKDPDVKLTVLGATSGDTGSAAIEGLRGKKNVNVFVLYPKGRVSEVQERQMTTVLDKNVHCIAVENATFDDCQSIVKSAFQDKEFREKVCLGAVNSINWARVLAQVTYYFFAYFRVLAQNERAMRKEQQQQQQQQQREGNEGGRGGVSPVTESKATGSGGSGKDGGASDGGEEGGAPATSSGGIPNSGGGGREGGREGHTGSKRSRSLPKMSFSVPTGNFGDALAGYYAKAMGLPIDKILIATNENDILHRFFSNGKYWRREVHPTLSPSMDIAISSNFERLLYHLAGRDPDLLREWMEEFERTGRLTLPPPTLAKAREDFVSCRVDEPVMLETMLSFLREHHYLLCPHSAVGVAAAKGLDMLDAHTICLATAHPGKFLDATLKHLPVEVAEVEEIEEDMPTQLRELDHLPTRSVTLPASAFYVQKYILQTLEGKDNQALLRWLEMAGLIWGYGDGKLGRRRRRWSMAVAVAVVGTAVGVWVGARRAAAGGGRGVLS</sequence>
<keyword evidence="9" id="KW-0812">Transmembrane</keyword>
<reference evidence="11 12" key="1">
    <citation type="submission" date="2019-01" db="EMBL/GenBank/DDBJ databases">
        <title>Nuclear Genome Assembly of the Microalgal Biofuel strain Nannochloropsis salina CCMP1776.</title>
        <authorList>
            <person name="Hovde B."/>
        </authorList>
    </citation>
    <scope>NUCLEOTIDE SEQUENCE [LARGE SCALE GENOMIC DNA]</scope>
    <source>
        <strain evidence="11 12">CCMP1776</strain>
    </source>
</reference>
<dbReference type="Pfam" id="PF24857">
    <property type="entry name" value="THR4_C"/>
    <property type="match status" value="1"/>
</dbReference>
<keyword evidence="12" id="KW-1185">Reference proteome</keyword>
<evidence type="ECO:0000259" key="10">
    <source>
        <dbReference type="Pfam" id="PF14821"/>
    </source>
</evidence>
<comment type="pathway">
    <text evidence="6">Amino-acid biosynthesis.</text>
</comment>
<evidence type="ECO:0000256" key="6">
    <source>
        <dbReference type="ARBA" id="ARBA00029440"/>
    </source>
</evidence>
<gene>
    <name evidence="11" type="ORF">NSK_000430</name>
</gene>
<dbReference type="Gene3D" id="3.40.50.1100">
    <property type="match status" value="2"/>
</dbReference>
<proteinExistence type="inferred from homology"/>
<comment type="cofactor">
    <cofactor evidence="1 7">
        <name>pyridoxal 5'-phosphate</name>
        <dbReference type="ChEBI" id="CHEBI:597326"/>
    </cofactor>
</comment>
<evidence type="ECO:0000313" key="11">
    <source>
        <dbReference type="EMBL" id="TFJ88076.1"/>
    </source>
</evidence>
<dbReference type="OrthoDB" id="5203861at2759"/>
<dbReference type="Gene3D" id="3.90.1380.10">
    <property type="entry name" value="Threonine synthase, N-terminal domain"/>
    <property type="match status" value="1"/>
</dbReference>
<dbReference type="InterPro" id="IPR004450">
    <property type="entry name" value="Thr_synthase-like"/>
</dbReference>
<dbReference type="PANTHER" id="PTHR42690:SF1">
    <property type="entry name" value="THREONINE SYNTHASE-LIKE 2"/>
    <property type="match status" value="1"/>
</dbReference>
<feature type="compositionally biased region" description="Gly residues" evidence="8">
    <location>
        <begin position="373"/>
        <end position="385"/>
    </location>
</feature>
<feature type="compositionally biased region" description="Low complexity" evidence="8">
    <location>
        <begin position="39"/>
        <end position="78"/>
    </location>
</feature>
<accession>A0A4D9D9U1</accession>
<dbReference type="InterPro" id="IPR029144">
    <property type="entry name" value="Thr_synth_N"/>
</dbReference>
<keyword evidence="9" id="KW-1133">Transmembrane helix</keyword>
<feature type="compositionally biased region" description="Low complexity" evidence="8">
    <location>
        <begin position="391"/>
        <end position="400"/>
    </location>
</feature>
<feature type="region of interest" description="Disordered" evidence="8">
    <location>
        <begin position="1"/>
        <end position="87"/>
    </location>
</feature>
<feature type="compositionally biased region" description="Gly residues" evidence="8">
    <location>
        <begin position="8"/>
        <end position="23"/>
    </location>
</feature>
<dbReference type="Proteomes" id="UP000355283">
    <property type="component" value="Unassembled WGS sequence"/>
</dbReference>